<gene>
    <name evidence="2" type="ORF">O181_054877</name>
</gene>
<sequence>MLTTVQRQRKKFYAIEQVPEGKSPVEDSESDSTGDAIRRPSDDAQGPKENILVEYQEARQIETFLVTSNRGMAYIHGTATKKTVYVDSSQHPFLIYIGAHFSIVAKEYLDNHFLNWEKQLLPTKARNLKSASGNMTSIGTTIKDIKIPHRKGNIRLNPEFLVLEDANIEGFLLGTDYQRMYCLDIYNSKSRHITIGTKKEKKLSPDIYQTSTHETLEELLNELKEGQLSTNLTSKQKASLLKILRQNIPAFSIGEEPLGKIRGHDIELYLDVERSYSPILRRRHIQKSWKLGKKSKTTSMNSLIWLSSER</sequence>
<evidence type="ECO:0000256" key="1">
    <source>
        <dbReference type="SAM" id="MobiDB-lite"/>
    </source>
</evidence>
<keyword evidence="3" id="KW-1185">Reference proteome</keyword>
<dbReference type="AlphaFoldDB" id="A0A9Q3ECI3"/>
<comment type="caution">
    <text evidence="2">The sequence shown here is derived from an EMBL/GenBank/DDBJ whole genome shotgun (WGS) entry which is preliminary data.</text>
</comment>
<evidence type="ECO:0000313" key="2">
    <source>
        <dbReference type="EMBL" id="MBW0515162.1"/>
    </source>
</evidence>
<accession>A0A9Q3ECI3</accession>
<evidence type="ECO:0000313" key="3">
    <source>
        <dbReference type="Proteomes" id="UP000765509"/>
    </source>
</evidence>
<reference evidence="2" key="1">
    <citation type="submission" date="2021-03" db="EMBL/GenBank/DDBJ databases">
        <title>Draft genome sequence of rust myrtle Austropuccinia psidii MF-1, a brazilian biotype.</title>
        <authorList>
            <person name="Quecine M.C."/>
            <person name="Pachon D.M.R."/>
            <person name="Bonatelli M.L."/>
            <person name="Correr F.H."/>
            <person name="Franceschini L.M."/>
            <person name="Leite T.F."/>
            <person name="Margarido G.R.A."/>
            <person name="Almeida C.A."/>
            <person name="Ferrarezi J.A."/>
            <person name="Labate C.A."/>
        </authorList>
    </citation>
    <scope>NUCLEOTIDE SEQUENCE</scope>
    <source>
        <strain evidence="2">MF-1</strain>
    </source>
</reference>
<feature type="region of interest" description="Disordered" evidence="1">
    <location>
        <begin position="16"/>
        <end position="48"/>
    </location>
</feature>
<dbReference type="EMBL" id="AVOT02024477">
    <property type="protein sequence ID" value="MBW0515162.1"/>
    <property type="molecule type" value="Genomic_DNA"/>
</dbReference>
<feature type="compositionally biased region" description="Basic and acidic residues" evidence="1">
    <location>
        <begin position="36"/>
        <end position="46"/>
    </location>
</feature>
<protein>
    <submittedName>
        <fullName evidence="2">Uncharacterized protein</fullName>
    </submittedName>
</protein>
<name>A0A9Q3ECI3_9BASI</name>
<proteinExistence type="predicted"/>
<organism evidence="2 3">
    <name type="scientific">Austropuccinia psidii MF-1</name>
    <dbReference type="NCBI Taxonomy" id="1389203"/>
    <lineage>
        <taxon>Eukaryota</taxon>
        <taxon>Fungi</taxon>
        <taxon>Dikarya</taxon>
        <taxon>Basidiomycota</taxon>
        <taxon>Pucciniomycotina</taxon>
        <taxon>Pucciniomycetes</taxon>
        <taxon>Pucciniales</taxon>
        <taxon>Sphaerophragmiaceae</taxon>
        <taxon>Austropuccinia</taxon>
    </lineage>
</organism>
<dbReference type="Proteomes" id="UP000765509">
    <property type="component" value="Unassembled WGS sequence"/>
</dbReference>